<dbReference type="OrthoDB" id="8478277at2"/>
<feature type="transmembrane region" description="Helical" evidence="6">
    <location>
        <begin position="50"/>
        <end position="73"/>
    </location>
</feature>
<reference evidence="8 9" key="1">
    <citation type="submission" date="2017-05" db="EMBL/GenBank/DDBJ databases">
        <authorList>
            <person name="Varghese N."/>
            <person name="Submissions S."/>
        </authorList>
    </citation>
    <scope>NUCLEOTIDE SEQUENCE [LARGE SCALE GENOMIC DNA]</scope>
    <source>
        <strain evidence="8 9">DSM 28009</strain>
    </source>
</reference>
<protein>
    <submittedName>
        <fullName evidence="8">Putative copper resistance protein D</fullName>
    </submittedName>
</protein>
<evidence type="ECO:0000256" key="5">
    <source>
        <dbReference type="ARBA" id="ARBA00023136"/>
    </source>
</evidence>
<dbReference type="EMBL" id="FXTE01000007">
    <property type="protein sequence ID" value="SMO74526.1"/>
    <property type="molecule type" value="Genomic_DNA"/>
</dbReference>
<evidence type="ECO:0000313" key="8">
    <source>
        <dbReference type="EMBL" id="SMO74526.1"/>
    </source>
</evidence>
<feature type="transmembrane region" description="Helical" evidence="6">
    <location>
        <begin position="219"/>
        <end position="239"/>
    </location>
</feature>
<accession>A0A521DS28</accession>
<feature type="transmembrane region" description="Helical" evidence="6">
    <location>
        <begin position="146"/>
        <end position="165"/>
    </location>
</feature>
<evidence type="ECO:0000256" key="3">
    <source>
        <dbReference type="ARBA" id="ARBA00022692"/>
    </source>
</evidence>
<dbReference type="GO" id="GO:0005886">
    <property type="term" value="C:plasma membrane"/>
    <property type="evidence" value="ECO:0007669"/>
    <property type="project" value="UniProtKB-SubCell"/>
</dbReference>
<organism evidence="8 9">
    <name type="scientific">Ruegeria faecimaris</name>
    <dbReference type="NCBI Taxonomy" id="686389"/>
    <lineage>
        <taxon>Bacteria</taxon>
        <taxon>Pseudomonadati</taxon>
        <taxon>Pseudomonadota</taxon>
        <taxon>Alphaproteobacteria</taxon>
        <taxon>Rhodobacterales</taxon>
        <taxon>Roseobacteraceae</taxon>
        <taxon>Ruegeria</taxon>
    </lineage>
</organism>
<dbReference type="InterPro" id="IPR008457">
    <property type="entry name" value="Cu-R_CopD_dom"/>
</dbReference>
<feature type="domain" description="Copper resistance protein D" evidence="7">
    <location>
        <begin position="182"/>
        <end position="280"/>
    </location>
</feature>
<evidence type="ECO:0000259" key="7">
    <source>
        <dbReference type="Pfam" id="PF05425"/>
    </source>
</evidence>
<evidence type="ECO:0000313" key="9">
    <source>
        <dbReference type="Proteomes" id="UP000319555"/>
    </source>
</evidence>
<dbReference type="GO" id="GO:0006825">
    <property type="term" value="P:copper ion transport"/>
    <property type="evidence" value="ECO:0007669"/>
    <property type="project" value="InterPro"/>
</dbReference>
<feature type="transmembrane region" description="Helical" evidence="6">
    <location>
        <begin position="114"/>
        <end position="134"/>
    </location>
</feature>
<dbReference type="Proteomes" id="UP000319555">
    <property type="component" value="Unassembled WGS sequence"/>
</dbReference>
<evidence type="ECO:0000256" key="6">
    <source>
        <dbReference type="SAM" id="Phobius"/>
    </source>
</evidence>
<feature type="transmembrane region" description="Helical" evidence="6">
    <location>
        <begin position="185"/>
        <end position="207"/>
    </location>
</feature>
<dbReference type="AlphaFoldDB" id="A0A521DS28"/>
<dbReference type="Pfam" id="PF05425">
    <property type="entry name" value="CopD"/>
    <property type="match status" value="1"/>
</dbReference>
<sequence length="288" mass="30199">MPDIWGIAAILAKLALYIGFAGATGLVIVKCLYSSLVTPISLAMKRQSMALAWLALIATALGFMLSGALLTGGADGLVDPEMLGLLWQTSVGDVFVLRVIGAAMILVGLSVPRFGLGIALVGGTMALWSFAQIGHLSDLENFGTQLLLLAHLICVAFWVGIFSPLRSMALQPEQIADAAALGHRFGQAAALMVPALIVAGFWMAWLLVGDLRALISTGYGQALLLKVLFVGLLLILAAANKLRFVPAMLDGDTKAAQHLARSIEVEALIVLAVLTTTATLTTVLTLPN</sequence>
<keyword evidence="5 6" id="KW-0472">Membrane</keyword>
<feature type="transmembrane region" description="Helical" evidence="6">
    <location>
        <begin position="85"/>
        <end position="107"/>
    </location>
</feature>
<dbReference type="PANTHER" id="PTHR34820">
    <property type="entry name" value="INNER MEMBRANE PROTEIN YEBZ"/>
    <property type="match status" value="1"/>
</dbReference>
<gene>
    <name evidence="8" type="ORF">SAMN06265380_107123</name>
</gene>
<keyword evidence="9" id="KW-1185">Reference proteome</keyword>
<dbReference type="InterPro" id="IPR032694">
    <property type="entry name" value="CopC/D"/>
</dbReference>
<keyword evidence="4 6" id="KW-1133">Transmembrane helix</keyword>
<comment type="subcellular location">
    <subcellularLocation>
        <location evidence="1">Cell membrane</location>
        <topology evidence="1">Multi-pass membrane protein</topology>
    </subcellularLocation>
</comment>
<dbReference type="PANTHER" id="PTHR34820:SF4">
    <property type="entry name" value="INNER MEMBRANE PROTEIN YEBZ"/>
    <property type="match status" value="1"/>
</dbReference>
<feature type="transmembrane region" description="Helical" evidence="6">
    <location>
        <begin position="267"/>
        <end position="286"/>
    </location>
</feature>
<evidence type="ECO:0000256" key="2">
    <source>
        <dbReference type="ARBA" id="ARBA00022475"/>
    </source>
</evidence>
<keyword evidence="3 6" id="KW-0812">Transmembrane</keyword>
<name>A0A521DS28_9RHOB</name>
<feature type="transmembrane region" description="Helical" evidence="6">
    <location>
        <begin position="6"/>
        <end position="29"/>
    </location>
</feature>
<evidence type="ECO:0000256" key="1">
    <source>
        <dbReference type="ARBA" id="ARBA00004651"/>
    </source>
</evidence>
<keyword evidence="2" id="KW-1003">Cell membrane</keyword>
<proteinExistence type="predicted"/>
<evidence type="ECO:0000256" key="4">
    <source>
        <dbReference type="ARBA" id="ARBA00022989"/>
    </source>
</evidence>